<proteinExistence type="predicted"/>
<reference evidence="1 2" key="1">
    <citation type="journal article" date="2017" name="Gigascience">
        <title>Draft genome of the honey bee ectoparasitic mite, Tropilaelaps mercedesae, is shaped by the parasitic life history.</title>
        <authorList>
            <person name="Dong X."/>
            <person name="Armstrong S.D."/>
            <person name="Xia D."/>
            <person name="Makepeace B.L."/>
            <person name="Darby A.C."/>
            <person name="Kadowaki T."/>
        </authorList>
    </citation>
    <scope>NUCLEOTIDE SEQUENCE [LARGE SCALE GENOMIC DNA]</scope>
    <source>
        <strain evidence="1">Wuxi-XJTLU</strain>
    </source>
</reference>
<keyword evidence="2" id="KW-1185">Reference proteome</keyword>
<dbReference type="Proteomes" id="UP000192247">
    <property type="component" value="Unassembled WGS sequence"/>
</dbReference>
<evidence type="ECO:0000313" key="2">
    <source>
        <dbReference type="Proteomes" id="UP000192247"/>
    </source>
</evidence>
<gene>
    <name evidence="1" type="ORF">BIW11_04883</name>
</gene>
<dbReference type="AlphaFoldDB" id="A0A1V9X0N0"/>
<protein>
    <submittedName>
        <fullName evidence="1">Uncharacterized protein</fullName>
    </submittedName>
</protein>
<evidence type="ECO:0000313" key="1">
    <source>
        <dbReference type="EMBL" id="OQR66941.1"/>
    </source>
</evidence>
<name>A0A1V9X0N0_9ACAR</name>
<dbReference type="EMBL" id="MNPL01030526">
    <property type="protein sequence ID" value="OQR66941.1"/>
    <property type="molecule type" value="Genomic_DNA"/>
</dbReference>
<comment type="caution">
    <text evidence="1">The sequence shown here is derived from an EMBL/GenBank/DDBJ whole genome shotgun (WGS) entry which is preliminary data.</text>
</comment>
<organism evidence="1 2">
    <name type="scientific">Tropilaelaps mercedesae</name>
    <dbReference type="NCBI Taxonomy" id="418985"/>
    <lineage>
        <taxon>Eukaryota</taxon>
        <taxon>Metazoa</taxon>
        <taxon>Ecdysozoa</taxon>
        <taxon>Arthropoda</taxon>
        <taxon>Chelicerata</taxon>
        <taxon>Arachnida</taxon>
        <taxon>Acari</taxon>
        <taxon>Parasitiformes</taxon>
        <taxon>Mesostigmata</taxon>
        <taxon>Gamasina</taxon>
        <taxon>Dermanyssoidea</taxon>
        <taxon>Laelapidae</taxon>
        <taxon>Tropilaelaps</taxon>
    </lineage>
</organism>
<accession>A0A1V9X0N0</accession>
<dbReference type="InParanoid" id="A0A1V9X0N0"/>
<sequence length="54" mass="6446">MPNQLNFELARLIKEFKQLDGNRLRRKSPNLKRKMRWSKDGRINSECLINSTLS</sequence>